<sequence length="215" mass="24938">MQIIDNKKNFSNIKSLLEVEFFNKKIDAFSITESAFEKRMNIKIWLTYIVIIAMFLLISTIFENKGFDFSFLLPILVIGLIIYLRLFVKRKIKQGIIIAAEDLVYLINGIRSINSNEISFERLIIFSKSDVTNKIKLSGLINCISEEGNMIKCVSSIIQIKIYENFKIKIALEGNEEIELDIVSKISPLFENFSSRKFENKIIPLRQFAEKYLSK</sequence>
<dbReference type="RefSeq" id="WP_160128700.1">
    <property type="nucleotide sequence ID" value="NZ_CP019288.1"/>
</dbReference>
<evidence type="ECO:0000256" key="1">
    <source>
        <dbReference type="SAM" id="Phobius"/>
    </source>
</evidence>
<dbReference type="Proteomes" id="UP000464657">
    <property type="component" value="Chromosome"/>
</dbReference>
<reference evidence="2 3" key="1">
    <citation type="journal article" date="2013" name="Int. J. Syst. Evol. Microbiol.">
        <title>Kordia antarctica sp. nov., isolated from Antarctic seawater.</title>
        <authorList>
            <person name="Baek K."/>
            <person name="Choi A."/>
            <person name="Kang I."/>
            <person name="Lee K."/>
            <person name="Cho J.C."/>
        </authorList>
    </citation>
    <scope>NUCLEOTIDE SEQUENCE [LARGE SCALE GENOMIC DNA]</scope>
    <source>
        <strain evidence="2 3">IMCC3317</strain>
    </source>
</reference>
<gene>
    <name evidence="2" type="ORF">IMCC3317_13110</name>
</gene>
<evidence type="ECO:0000313" key="2">
    <source>
        <dbReference type="EMBL" id="QHI35963.1"/>
    </source>
</evidence>
<evidence type="ECO:0000313" key="3">
    <source>
        <dbReference type="Proteomes" id="UP000464657"/>
    </source>
</evidence>
<feature type="transmembrane region" description="Helical" evidence="1">
    <location>
        <begin position="44"/>
        <end position="63"/>
    </location>
</feature>
<keyword evidence="1" id="KW-1133">Transmembrane helix</keyword>
<dbReference type="AlphaFoldDB" id="A0A7L4ZGW9"/>
<proteinExistence type="predicted"/>
<accession>A0A7L4ZGW9</accession>
<keyword evidence="1" id="KW-0812">Transmembrane</keyword>
<feature type="transmembrane region" description="Helical" evidence="1">
    <location>
        <begin position="69"/>
        <end position="88"/>
    </location>
</feature>
<keyword evidence="1" id="KW-0472">Membrane</keyword>
<dbReference type="KEGG" id="kan:IMCC3317_13110"/>
<protein>
    <submittedName>
        <fullName evidence="2">Uncharacterized protein</fullName>
    </submittedName>
</protein>
<dbReference type="EMBL" id="CP019288">
    <property type="protein sequence ID" value="QHI35963.1"/>
    <property type="molecule type" value="Genomic_DNA"/>
</dbReference>
<organism evidence="2 3">
    <name type="scientific">Kordia antarctica</name>
    <dbReference type="NCBI Taxonomy" id="1218801"/>
    <lineage>
        <taxon>Bacteria</taxon>
        <taxon>Pseudomonadati</taxon>
        <taxon>Bacteroidota</taxon>
        <taxon>Flavobacteriia</taxon>
        <taxon>Flavobacteriales</taxon>
        <taxon>Flavobacteriaceae</taxon>
        <taxon>Kordia</taxon>
    </lineage>
</organism>
<keyword evidence="3" id="KW-1185">Reference proteome</keyword>
<name>A0A7L4ZGW9_9FLAO</name>